<feature type="domain" description="Cytochrome c" evidence="5">
    <location>
        <begin position="50"/>
        <end position="154"/>
    </location>
</feature>
<sequence length="160" mass="17149">MLARCGVSASILAGLGIAMLVSGPVSSNDTLATYRVIDGAISTPLTAQPGDPERGRHLAYARDSGDCTICHAMPLPQREFHGTIGPPLDGIGRRATAGVLRLRLVDPKVLNPATIMPAYYKVEGLFHVLDRYRDKPLLAAQDIEDILAYLLTLTDSSLPQ</sequence>
<dbReference type="AlphaFoldDB" id="A0A937W0E3"/>
<evidence type="ECO:0000256" key="3">
    <source>
        <dbReference type="ARBA" id="ARBA00023004"/>
    </source>
</evidence>
<evidence type="ECO:0000256" key="1">
    <source>
        <dbReference type="ARBA" id="ARBA00022617"/>
    </source>
</evidence>
<reference evidence="6" key="1">
    <citation type="submission" date="2019-03" db="EMBL/GenBank/DDBJ databases">
        <title>Lake Tanganyika Metagenome-Assembled Genomes (MAGs).</title>
        <authorList>
            <person name="Tran P."/>
        </authorList>
    </citation>
    <scope>NUCLEOTIDE SEQUENCE</scope>
    <source>
        <strain evidence="6">K_DeepCast_65m_m2_066</strain>
    </source>
</reference>
<comment type="caution">
    <text evidence="6">The sequence shown here is derived from an EMBL/GenBank/DDBJ whole genome shotgun (WGS) entry which is preliminary data.</text>
</comment>
<dbReference type="GO" id="GO:0020037">
    <property type="term" value="F:heme binding"/>
    <property type="evidence" value="ECO:0007669"/>
    <property type="project" value="InterPro"/>
</dbReference>
<dbReference type="InterPro" id="IPR009056">
    <property type="entry name" value="Cyt_c-like_dom"/>
</dbReference>
<protein>
    <submittedName>
        <fullName evidence="6">Sulfur oxidation c-type cytochrome SoxX</fullName>
    </submittedName>
</protein>
<evidence type="ECO:0000259" key="5">
    <source>
        <dbReference type="PROSITE" id="PS51007"/>
    </source>
</evidence>
<dbReference type="GO" id="GO:0046872">
    <property type="term" value="F:metal ion binding"/>
    <property type="evidence" value="ECO:0007669"/>
    <property type="project" value="UniProtKB-KW"/>
</dbReference>
<dbReference type="EMBL" id="VGLS01000145">
    <property type="protein sequence ID" value="MBM3223445.1"/>
    <property type="molecule type" value="Genomic_DNA"/>
</dbReference>
<name>A0A937W0E3_UNCTE</name>
<dbReference type="PROSITE" id="PS51007">
    <property type="entry name" value="CYTC"/>
    <property type="match status" value="1"/>
</dbReference>
<evidence type="ECO:0000256" key="4">
    <source>
        <dbReference type="PROSITE-ProRule" id="PRU00433"/>
    </source>
</evidence>
<organism evidence="6 7">
    <name type="scientific">Tectimicrobiota bacterium</name>
    <dbReference type="NCBI Taxonomy" id="2528274"/>
    <lineage>
        <taxon>Bacteria</taxon>
        <taxon>Pseudomonadati</taxon>
        <taxon>Nitrospinota/Tectimicrobiota group</taxon>
        <taxon>Candidatus Tectimicrobiota</taxon>
    </lineage>
</organism>
<dbReference type="SUPFAM" id="SSF46626">
    <property type="entry name" value="Cytochrome c"/>
    <property type="match status" value="1"/>
</dbReference>
<dbReference type="Gene3D" id="1.10.760.10">
    <property type="entry name" value="Cytochrome c-like domain"/>
    <property type="match status" value="1"/>
</dbReference>
<dbReference type="Proteomes" id="UP000712673">
    <property type="component" value="Unassembled WGS sequence"/>
</dbReference>
<evidence type="ECO:0000313" key="7">
    <source>
        <dbReference type="Proteomes" id="UP000712673"/>
    </source>
</evidence>
<keyword evidence="1 4" id="KW-0349">Heme</keyword>
<keyword evidence="3 4" id="KW-0408">Iron</keyword>
<accession>A0A937W0E3</accession>
<gene>
    <name evidence="6" type="primary">soxX</name>
    <name evidence="6" type="ORF">FJZ47_06565</name>
</gene>
<proteinExistence type="predicted"/>
<dbReference type="GO" id="GO:0009055">
    <property type="term" value="F:electron transfer activity"/>
    <property type="evidence" value="ECO:0007669"/>
    <property type="project" value="InterPro"/>
</dbReference>
<dbReference type="NCBIfam" id="TIGR04485">
    <property type="entry name" value="thiosulf_SoxX"/>
    <property type="match status" value="1"/>
</dbReference>
<dbReference type="InterPro" id="IPR036909">
    <property type="entry name" value="Cyt_c-like_dom_sf"/>
</dbReference>
<dbReference type="InterPro" id="IPR030999">
    <property type="entry name" value="Thiosulf_SoxX"/>
</dbReference>
<evidence type="ECO:0000256" key="2">
    <source>
        <dbReference type="ARBA" id="ARBA00022723"/>
    </source>
</evidence>
<keyword evidence="2 4" id="KW-0479">Metal-binding</keyword>
<evidence type="ECO:0000313" key="6">
    <source>
        <dbReference type="EMBL" id="MBM3223445.1"/>
    </source>
</evidence>